<dbReference type="EMBL" id="LN483124">
    <property type="protein sequence ID" value="CED82625.1"/>
    <property type="molecule type" value="Genomic_DNA"/>
</dbReference>
<accession>A0A0F7SQ46</accession>
<name>A0A0F7SQ46_PHARH</name>
<dbReference type="AlphaFoldDB" id="A0A0F7SQ46"/>
<feature type="compositionally biased region" description="Low complexity" evidence="1">
    <location>
        <begin position="171"/>
        <end position="181"/>
    </location>
</feature>
<proteinExistence type="predicted"/>
<organism evidence="2">
    <name type="scientific">Phaffia rhodozyma</name>
    <name type="common">Yeast</name>
    <name type="synonym">Xanthophyllomyces dendrorhous</name>
    <dbReference type="NCBI Taxonomy" id="264483"/>
    <lineage>
        <taxon>Eukaryota</taxon>
        <taxon>Fungi</taxon>
        <taxon>Dikarya</taxon>
        <taxon>Basidiomycota</taxon>
        <taxon>Agaricomycotina</taxon>
        <taxon>Tremellomycetes</taxon>
        <taxon>Cystofilobasidiales</taxon>
        <taxon>Mrakiaceae</taxon>
        <taxon>Phaffia</taxon>
    </lineage>
</organism>
<feature type="compositionally biased region" description="Low complexity" evidence="1">
    <location>
        <begin position="132"/>
        <end position="150"/>
    </location>
</feature>
<feature type="compositionally biased region" description="Low complexity" evidence="1">
    <location>
        <begin position="98"/>
        <end position="119"/>
    </location>
</feature>
<protein>
    <submittedName>
        <fullName evidence="2">Uncharacterized protein</fullName>
    </submittedName>
</protein>
<evidence type="ECO:0000313" key="2">
    <source>
        <dbReference type="EMBL" id="CED82625.1"/>
    </source>
</evidence>
<sequence length="384" mass="41160">MILNVHIPSNTSFALPYRESDSFPIIKSRIADKAGVPSGETIGSSKNGYRLQYTYKSSSFALDDQDDFDILQARFSSSSDEPDIHLVPPPLAAPTPAPLSSTTNKNANNNTAAPSPSKPRLQSQPKPQIYTSSPAQSQQSQPQQHEQSSSPHRRLPSLSMLKPHIKKSTHPASIPSAIPAPLSIPPSSGPGEPFGGRSGSPAAANGSPKTKSSKRLLGGGLLPSEKQSDGGRLKHQLEFENFHGNNGVRTVVGSIGPVKDVRMLLKAGYRHVYISRAFAQQNGFIPNDATPGWYGYGGLVNLGQWPIQVGSVAQKHTVMLSEETHFDVVLGRSWMEKMGVKTDPLDETSVVLMNGLKGEDGDGEKVACDLVVIKDGRGEVVTIT</sequence>
<reference evidence="2" key="1">
    <citation type="submission" date="2014-08" db="EMBL/GenBank/DDBJ databases">
        <authorList>
            <person name="Sharma Rahul"/>
            <person name="Thines Marco"/>
        </authorList>
    </citation>
    <scope>NUCLEOTIDE SEQUENCE</scope>
</reference>
<feature type="region of interest" description="Disordered" evidence="1">
    <location>
        <begin position="78"/>
        <end position="231"/>
    </location>
</feature>
<feature type="compositionally biased region" description="Pro residues" evidence="1">
    <location>
        <begin position="87"/>
        <end position="97"/>
    </location>
</feature>
<feature type="compositionally biased region" description="Polar residues" evidence="1">
    <location>
        <begin position="120"/>
        <end position="131"/>
    </location>
</feature>
<evidence type="ECO:0000256" key="1">
    <source>
        <dbReference type="SAM" id="MobiDB-lite"/>
    </source>
</evidence>